<gene>
    <name evidence="7" type="ORF">L2689_10440</name>
</gene>
<keyword evidence="4 5" id="KW-0472">Membrane</keyword>
<dbReference type="PANTHER" id="PTHR37422:SF13">
    <property type="entry name" value="LIPOPOLYSACCHARIDE BIOSYNTHESIS PROTEIN PA4999-RELATED"/>
    <property type="match status" value="1"/>
</dbReference>
<evidence type="ECO:0000259" key="6">
    <source>
        <dbReference type="Pfam" id="PF04932"/>
    </source>
</evidence>
<keyword evidence="2 5" id="KW-0812">Transmembrane</keyword>
<organism evidence="7 8">
    <name type="scientific">Shewanella aestuarii</name>
    <dbReference type="NCBI Taxonomy" id="1028752"/>
    <lineage>
        <taxon>Bacteria</taxon>
        <taxon>Pseudomonadati</taxon>
        <taxon>Pseudomonadota</taxon>
        <taxon>Gammaproteobacteria</taxon>
        <taxon>Alteromonadales</taxon>
        <taxon>Shewanellaceae</taxon>
        <taxon>Shewanella</taxon>
    </lineage>
</organism>
<keyword evidence="3 5" id="KW-1133">Transmembrane helix</keyword>
<dbReference type="RefSeq" id="WP_248986379.1">
    <property type="nucleotide sequence ID" value="NZ_JAKILK010000005.1"/>
</dbReference>
<accession>A0ABT0L1Q4</accession>
<name>A0ABT0L1Q4_9GAMM</name>
<evidence type="ECO:0000256" key="1">
    <source>
        <dbReference type="ARBA" id="ARBA00004141"/>
    </source>
</evidence>
<feature type="transmembrane region" description="Helical" evidence="5">
    <location>
        <begin position="126"/>
        <end position="148"/>
    </location>
</feature>
<evidence type="ECO:0000256" key="5">
    <source>
        <dbReference type="SAM" id="Phobius"/>
    </source>
</evidence>
<dbReference type="InterPro" id="IPR007016">
    <property type="entry name" value="O-antigen_ligase-rel_domated"/>
</dbReference>
<dbReference type="PANTHER" id="PTHR37422">
    <property type="entry name" value="TEICHURONIC ACID BIOSYNTHESIS PROTEIN TUAE"/>
    <property type="match status" value="1"/>
</dbReference>
<feature type="transmembrane region" description="Helical" evidence="5">
    <location>
        <begin position="375"/>
        <end position="396"/>
    </location>
</feature>
<feature type="transmembrane region" description="Helical" evidence="5">
    <location>
        <begin position="38"/>
        <end position="57"/>
    </location>
</feature>
<sequence>MQKLNILRKLTVFFTVFFLLTPTFKVPGFIGIRFDDLLAFLIIFLFFLLSKSVTISVKVPVRAGLIIIFCLLMLISISWGSTYGLPSSILDLTKYIWLAKLFVIYLVFYNYIYFDTSVDNVIERRNASLSFIVTIASVSALICISQFFNPLNINKYYVPFIAPTQFTTLIEGYGTPRVVGMIGNPNAQGYLMALTLLSGLYLMLTKTSKLLSIKLFLIFIAMLMTLSRSSLAVFVIGALLLFVFYKKNKIFSYYKYLTLSVIGVFLFGAFIFLKENEVIYNLILWRFEGLGNIMEDKSFITRFHGWIINFEYFTLSPVFGVGPLPRGGEVFGTSDNEWMFFLRSYGAVGTAWLLLFLYSSFIFTNKIKAIYMRNFNYFTLSVVIMTSIYMIPAGVITSSSLSSLFVAILAFNDKQLFVFTNK</sequence>
<comment type="subcellular location">
    <subcellularLocation>
        <location evidence="1">Membrane</location>
        <topology evidence="1">Multi-pass membrane protein</topology>
    </subcellularLocation>
</comment>
<feature type="domain" description="O-antigen ligase-related" evidence="6">
    <location>
        <begin position="215"/>
        <end position="351"/>
    </location>
</feature>
<dbReference type="Proteomes" id="UP001203212">
    <property type="component" value="Unassembled WGS sequence"/>
</dbReference>
<feature type="transmembrane region" description="Helical" evidence="5">
    <location>
        <begin position="95"/>
        <end position="114"/>
    </location>
</feature>
<feature type="transmembrane region" description="Helical" evidence="5">
    <location>
        <begin position="187"/>
        <end position="204"/>
    </location>
</feature>
<comment type="caution">
    <text evidence="7">The sequence shown here is derived from an EMBL/GenBank/DDBJ whole genome shotgun (WGS) entry which is preliminary data.</text>
</comment>
<dbReference type="Pfam" id="PF04932">
    <property type="entry name" value="Wzy_C"/>
    <property type="match status" value="1"/>
</dbReference>
<reference evidence="7 8" key="1">
    <citation type="submission" date="2022-01" db="EMBL/GenBank/DDBJ databases">
        <title>Whole genome-based taxonomy of the Shewanellaceae.</title>
        <authorList>
            <person name="Martin-Rodriguez A.J."/>
        </authorList>
    </citation>
    <scope>NUCLEOTIDE SEQUENCE [LARGE SCALE GENOMIC DNA]</scope>
    <source>
        <strain evidence="7 8">JCM 17801</strain>
    </source>
</reference>
<keyword evidence="8" id="KW-1185">Reference proteome</keyword>
<feature type="transmembrane region" description="Helical" evidence="5">
    <location>
        <begin position="344"/>
        <end position="363"/>
    </location>
</feature>
<evidence type="ECO:0000256" key="4">
    <source>
        <dbReference type="ARBA" id="ARBA00023136"/>
    </source>
</evidence>
<dbReference type="EMBL" id="JAKILK010000005">
    <property type="protein sequence ID" value="MCL1117657.1"/>
    <property type="molecule type" value="Genomic_DNA"/>
</dbReference>
<evidence type="ECO:0000256" key="3">
    <source>
        <dbReference type="ARBA" id="ARBA00022989"/>
    </source>
</evidence>
<evidence type="ECO:0000256" key="2">
    <source>
        <dbReference type="ARBA" id="ARBA00022692"/>
    </source>
</evidence>
<feature type="transmembrane region" description="Helical" evidence="5">
    <location>
        <begin position="303"/>
        <end position="324"/>
    </location>
</feature>
<evidence type="ECO:0000313" key="8">
    <source>
        <dbReference type="Proteomes" id="UP001203212"/>
    </source>
</evidence>
<dbReference type="InterPro" id="IPR051533">
    <property type="entry name" value="WaaL-like"/>
</dbReference>
<feature type="transmembrane region" description="Helical" evidence="5">
    <location>
        <begin position="256"/>
        <end position="273"/>
    </location>
</feature>
<protein>
    <submittedName>
        <fullName evidence="7">O-antigen ligase family protein</fullName>
    </submittedName>
</protein>
<keyword evidence="7" id="KW-0436">Ligase</keyword>
<feature type="transmembrane region" description="Helical" evidence="5">
    <location>
        <begin position="216"/>
        <end position="244"/>
    </location>
</feature>
<evidence type="ECO:0000313" key="7">
    <source>
        <dbReference type="EMBL" id="MCL1117657.1"/>
    </source>
</evidence>
<feature type="transmembrane region" description="Helical" evidence="5">
    <location>
        <begin position="64"/>
        <end position="83"/>
    </location>
</feature>
<dbReference type="GO" id="GO:0016874">
    <property type="term" value="F:ligase activity"/>
    <property type="evidence" value="ECO:0007669"/>
    <property type="project" value="UniProtKB-KW"/>
</dbReference>
<proteinExistence type="predicted"/>